<sequence>MGRWAGLYRARIALRPGRSSQLVRRPLSAASRSRFRPSLVAAPAAARRSSPVARRPSPVARRSSPVARRPSPVARRLSVAARRRAGCWSLRRPL</sequence>
<reference evidence="2 3" key="1">
    <citation type="journal article" date="2016" name="Mol. Biol. Evol.">
        <title>Comparative Genomics of Early-Diverging Mushroom-Forming Fungi Provides Insights into the Origins of Lignocellulose Decay Capabilities.</title>
        <authorList>
            <person name="Nagy L.G."/>
            <person name="Riley R."/>
            <person name="Tritt A."/>
            <person name="Adam C."/>
            <person name="Daum C."/>
            <person name="Floudas D."/>
            <person name="Sun H."/>
            <person name="Yadav J.S."/>
            <person name="Pangilinan J."/>
            <person name="Larsson K.H."/>
            <person name="Matsuura K."/>
            <person name="Barry K."/>
            <person name="Labutti K."/>
            <person name="Kuo R."/>
            <person name="Ohm R.A."/>
            <person name="Bhattacharya S.S."/>
            <person name="Shirouzu T."/>
            <person name="Yoshinaga Y."/>
            <person name="Martin F.M."/>
            <person name="Grigoriev I.V."/>
            <person name="Hibbett D.S."/>
        </authorList>
    </citation>
    <scope>NUCLEOTIDE SEQUENCE [LARGE SCALE GENOMIC DNA]</scope>
    <source>
        <strain evidence="2 3">CBS 109695</strain>
    </source>
</reference>
<keyword evidence="3" id="KW-1185">Reference proteome</keyword>
<feature type="region of interest" description="Disordered" evidence="1">
    <location>
        <begin position="40"/>
        <end position="78"/>
    </location>
</feature>
<gene>
    <name evidence="2" type="ORF">FIBSPDRAFT_965986</name>
</gene>
<dbReference type="AlphaFoldDB" id="A0A167XAG3"/>
<evidence type="ECO:0000313" key="3">
    <source>
        <dbReference type="Proteomes" id="UP000076532"/>
    </source>
</evidence>
<accession>A0A167XAG3</accession>
<evidence type="ECO:0000256" key="1">
    <source>
        <dbReference type="SAM" id="MobiDB-lite"/>
    </source>
</evidence>
<dbReference type="Proteomes" id="UP000076532">
    <property type="component" value="Unassembled WGS sequence"/>
</dbReference>
<proteinExistence type="predicted"/>
<name>A0A167XAG3_9AGAM</name>
<dbReference type="EMBL" id="KV417765">
    <property type="protein sequence ID" value="KZP07006.1"/>
    <property type="molecule type" value="Genomic_DNA"/>
</dbReference>
<organism evidence="2 3">
    <name type="scientific">Athelia psychrophila</name>
    <dbReference type="NCBI Taxonomy" id="1759441"/>
    <lineage>
        <taxon>Eukaryota</taxon>
        <taxon>Fungi</taxon>
        <taxon>Dikarya</taxon>
        <taxon>Basidiomycota</taxon>
        <taxon>Agaricomycotina</taxon>
        <taxon>Agaricomycetes</taxon>
        <taxon>Agaricomycetidae</taxon>
        <taxon>Atheliales</taxon>
        <taxon>Atheliaceae</taxon>
        <taxon>Athelia</taxon>
    </lineage>
</organism>
<protein>
    <submittedName>
        <fullName evidence="2">Uncharacterized protein</fullName>
    </submittedName>
</protein>
<evidence type="ECO:0000313" key="2">
    <source>
        <dbReference type="EMBL" id="KZP07006.1"/>
    </source>
</evidence>